<dbReference type="Proteomes" id="UP001597545">
    <property type="component" value="Unassembled WGS sequence"/>
</dbReference>
<evidence type="ECO:0000313" key="1">
    <source>
        <dbReference type="EMBL" id="MFD2547673.1"/>
    </source>
</evidence>
<comment type="caution">
    <text evidence="1">The sequence shown here is derived from an EMBL/GenBank/DDBJ whole genome shotgun (WGS) entry which is preliminary data.</text>
</comment>
<proteinExistence type="predicted"/>
<dbReference type="EMBL" id="JBHULR010000003">
    <property type="protein sequence ID" value="MFD2547673.1"/>
    <property type="molecule type" value="Genomic_DNA"/>
</dbReference>
<protein>
    <submittedName>
        <fullName evidence="1">Uncharacterized protein</fullName>
    </submittedName>
</protein>
<reference evidence="2" key="1">
    <citation type="journal article" date="2019" name="Int. J. Syst. Evol. Microbiol.">
        <title>The Global Catalogue of Microorganisms (GCM) 10K type strain sequencing project: providing services to taxonomists for standard genome sequencing and annotation.</title>
        <authorList>
            <consortium name="The Broad Institute Genomics Platform"/>
            <consortium name="The Broad Institute Genome Sequencing Center for Infectious Disease"/>
            <person name="Wu L."/>
            <person name="Ma J."/>
        </authorList>
    </citation>
    <scope>NUCLEOTIDE SEQUENCE [LARGE SCALE GENOMIC DNA]</scope>
    <source>
        <strain evidence="2">KCTC 42662</strain>
    </source>
</reference>
<organism evidence="1 2">
    <name type="scientific">Sphingobacterium suaedae</name>
    <dbReference type="NCBI Taxonomy" id="1686402"/>
    <lineage>
        <taxon>Bacteria</taxon>
        <taxon>Pseudomonadati</taxon>
        <taxon>Bacteroidota</taxon>
        <taxon>Sphingobacteriia</taxon>
        <taxon>Sphingobacteriales</taxon>
        <taxon>Sphingobacteriaceae</taxon>
        <taxon>Sphingobacterium</taxon>
    </lineage>
</organism>
<evidence type="ECO:0000313" key="2">
    <source>
        <dbReference type="Proteomes" id="UP001597545"/>
    </source>
</evidence>
<dbReference type="RefSeq" id="WP_380902654.1">
    <property type="nucleotide sequence ID" value="NZ_JBHUEG010000007.1"/>
</dbReference>
<name>A0ABW5KGV8_9SPHI</name>
<keyword evidence="2" id="KW-1185">Reference proteome</keyword>
<accession>A0ABW5KGV8</accession>
<sequence length="158" mass="18634">MKPLEIHYKGKVLHAKMEILDKGFGFTDIRLSSKNGMSIYIFRKERNEWKCAYGTLADDLEVAVIDALILRFDPNVIWVFWWRGKRQVVEVSFPAGGGSFHININRFFKAIILYDKITKEFQYHYHNPSWLKDRHMDMIVEHIKAGKVRIPEGFSPFK</sequence>
<gene>
    <name evidence="1" type="ORF">ACFSR5_08455</name>
</gene>